<evidence type="ECO:0000259" key="4">
    <source>
        <dbReference type="Pfam" id="PF18013"/>
    </source>
</evidence>
<feature type="domain" description="Phage tail lysozyme" evidence="4">
    <location>
        <begin position="724"/>
        <end position="862"/>
    </location>
</feature>
<gene>
    <name evidence="5" type="ORF">FBT96_12520</name>
</gene>
<feature type="compositionally biased region" description="Pro residues" evidence="2">
    <location>
        <begin position="96"/>
        <end position="112"/>
    </location>
</feature>
<dbReference type="InterPro" id="IPR041219">
    <property type="entry name" value="Phage_lysozyme2"/>
</dbReference>
<sequence>MTAGPFVYELIFRGNATSATAAAKEVLAATDALAAEAQGAAAATGQDTAATIQNATAKRAAAQASREAAAAAETEARAREALRKATTSIDSFTAPLPTPVPTPTPAPVPTPAPSVVPPVPNPVPASPAAGSGSGAAAAYSANLMYQWNDIAMMAMAGQNPMMLMMQQGTQVTQVFGQMRASGLSVGTALRASFMGMLNPMSLATMAVIGFGTAAVQWFMDSGEKAKSLDEALGDLEKSTSAVDRALKEARKGTSELSGDFGSEAKAARELNLALLGLAQMQAAQDVKKSITAISDALAGMQSWINFGVVDNRTLEKQFNLTAASAAEVGAAIQKYQFAETNDERLAAAQAIAKALEGAQYGSEGATDAAIQFGQEVGKTALLAQILKGQTEQIDDLTKSIAGNDIGATYKTGAEKGKELLDILSDVRKALKDTRAPYDLADDLEMTKKIAEATAQYGADSLEVKRLQIEAERQDFEAKLRDMTQLTEAHKQQLRDLWESSKGLSSADPFGLVAAGRELYRSQAQTVGQLQLELSLVGQSETVRRRVLAIYQAEMDIRTAGIDRDSDRARQILQQAELSADLQAQLDRVSDAWDTVQKAGENAIDGIFDALKEGDLGGAFENLASELGSMFEELAITNPLKNAIFGTDYATMGDVGGLKGIWDRYTGKAGPLDAKSLAATAAAQTVASMAVTAATVIIGGAGVGGLAGGIGAGGGMGGLQGSADVQKQVWSFFSSKGLKPHQVAAIMGNVSGESSFNPLAGGDIKNGVPTSFGLFQHHGPRADGLMASLGGRQNLGNVQGQLEYAWRELNTTHSGALAALKAAPDVSSATNAWMRQFERPSDEAMQKSWANRLGAAEQAMAKFGSTTTLATGQLGTMGTGFDKFGQALGSAVQGGGGGFWGTLFSGIMSGLGIPGFAGGGRHGGGLRIVGEEGAELEYTGPSTIVPADLTRRILSGGAPANSAQAPVVMVRPQIINNSSRQVDIEVQEVTDSRGQRQPRYVLSDAVGDGLTTPGGRGRRAMREFYNVSPTGIAR</sequence>
<name>A0A4U1JPQ4_RHOCA</name>
<dbReference type="EMBL" id="SWJZ01000050">
    <property type="protein sequence ID" value="TKD17960.1"/>
    <property type="molecule type" value="Genomic_DNA"/>
</dbReference>
<evidence type="ECO:0000256" key="2">
    <source>
        <dbReference type="SAM" id="MobiDB-lite"/>
    </source>
</evidence>
<dbReference type="Gene3D" id="1.10.530.10">
    <property type="match status" value="1"/>
</dbReference>
<dbReference type="Pfam" id="PF18013">
    <property type="entry name" value="Phage_lysozyme2"/>
    <property type="match status" value="1"/>
</dbReference>
<dbReference type="OrthoDB" id="7710249at2"/>
<feature type="domain" description="Bacteriophage tail tape measure N-terminal" evidence="3">
    <location>
        <begin position="128"/>
        <end position="268"/>
    </location>
</feature>
<feature type="region of interest" description="Disordered" evidence="2">
    <location>
        <begin position="80"/>
        <end position="112"/>
    </location>
</feature>
<evidence type="ECO:0008006" key="7">
    <source>
        <dbReference type="Google" id="ProtNLM"/>
    </source>
</evidence>
<dbReference type="InterPro" id="IPR009628">
    <property type="entry name" value="Phage_tape_measure_N"/>
</dbReference>
<dbReference type="Proteomes" id="UP000310597">
    <property type="component" value="Unassembled WGS sequence"/>
</dbReference>
<proteinExistence type="predicted"/>
<dbReference type="Pfam" id="PF06791">
    <property type="entry name" value="TMP_2"/>
    <property type="match status" value="1"/>
</dbReference>
<evidence type="ECO:0000259" key="3">
    <source>
        <dbReference type="Pfam" id="PF06791"/>
    </source>
</evidence>
<evidence type="ECO:0000256" key="1">
    <source>
        <dbReference type="SAM" id="Coils"/>
    </source>
</evidence>
<organism evidence="5 6">
    <name type="scientific">Rhodobacter capsulatus</name>
    <name type="common">Rhodopseudomonas capsulata</name>
    <dbReference type="NCBI Taxonomy" id="1061"/>
    <lineage>
        <taxon>Bacteria</taxon>
        <taxon>Pseudomonadati</taxon>
        <taxon>Pseudomonadota</taxon>
        <taxon>Alphaproteobacteria</taxon>
        <taxon>Rhodobacterales</taxon>
        <taxon>Rhodobacter group</taxon>
        <taxon>Rhodobacter</taxon>
    </lineage>
</organism>
<reference evidence="5 6" key="1">
    <citation type="submission" date="2019-04" db="EMBL/GenBank/DDBJ databases">
        <title>Draft Whole-Genome sequence of the purple photosynthetic bacterium Rhodobacter capsulatus SP108 with an indigenous class A beta-lactamase.</title>
        <authorList>
            <person name="Robertson S."/>
            <person name="Meyer T.E."/>
            <person name="Kyndt J.A."/>
        </authorList>
    </citation>
    <scope>NUCLEOTIDE SEQUENCE [LARGE SCALE GENOMIC DNA]</scope>
    <source>
        <strain evidence="5 6">SP108</strain>
    </source>
</reference>
<protein>
    <recommendedName>
        <fullName evidence="7">Phage tail lysozyme domain-containing protein</fullName>
    </recommendedName>
</protein>
<keyword evidence="1" id="KW-0175">Coiled coil</keyword>
<evidence type="ECO:0000313" key="6">
    <source>
        <dbReference type="Proteomes" id="UP000310597"/>
    </source>
</evidence>
<accession>A0A4U1JPQ4</accession>
<dbReference type="RefSeq" id="WP_136907129.1">
    <property type="nucleotide sequence ID" value="NZ_SWJZ01000050.1"/>
</dbReference>
<evidence type="ECO:0000313" key="5">
    <source>
        <dbReference type="EMBL" id="TKD17960.1"/>
    </source>
</evidence>
<comment type="caution">
    <text evidence="5">The sequence shown here is derived from an EMBL/GenBank/DDBJ whole genome shotgun (WGS) entry which is preliminary data.</text>
</comment>
<feature type="coiled-coil region" evidence="1">
    <location>
        <begin position="458"/>
        <end position="485"/>
    </location>
</feature>
<dbReference type="AlphaFoldDB" id="A0A4U1JPQ4"/>